<reference evidence="4" key="1">
    <citation type="submission" date="2023-03" db="EMBL/GenBank/DDBJ databases">
        <title>Actinorhabdospora filicis NBRC 111898.</title>
        <authorList>
            <person name="Ichikawa N."/>
            <person name="Sato H."/>
            <person name="Tonouchi N."/>
        </authorList>
    </citation>
    <scope>NUCLEOTIDE SEQUENCE</scope>
    <source>
        <strain evidence="4">NBRC 111898</strain>
    </source>
</reference>
<gene>
    <name evidence="4" type="ORF">Afil01_59600</name>
</gene>
<dbReference type="Gene3D" id="3.40.630.30">
    <property type="match status" value="1"/>
</dbReference>
<dbReference type="InterPro" id="IPR000182">
    <property type="entry name" value="GNAT_dom"/>
</dbReference>
<name>A0A9W6SRR8_9ACTN</name>
<feature type="domain" description="N-acetyltransferase" evidence="3">
    <location>
        <begin position="28"/>
        <end position="168"/>
    </location>
</feature>
<evidence type="ECO:0000256" key="1">
    <source>
        <dbReference type="ARBA" id="ARBA00022679"/>
    </source>
</evidence>
<keyword evidence="1" id="KW-0808">Transferase</keyword>
<keyword evidence="5" id="KW-1185">Reference proteome</keyword>
<organism evidence="4 5">
    <name type="scientific">Actinorhabdospora filicis</name>
    <dbReference type="NCBI Taxonomy" id="1785913"/>
    <lineage>
        <taxon>Bacteria</taxon>
        <taxon>Bacillati</taxon>
        <taxon>Actinomycetota</taxon>
        <taxon>Actinomycetes</taxon>
        <taxon>Micromonosporales</taxon>
        <taxon>Micromonosporaceae</taxon>
        <taxon>Actinorhabdospora</taxon>
    </lineage>
</organism>
<dbReference type="SUPFAM" id="SSF55729">
    <property type="entry name" value="Acyl-CoA N-acyltransferases (Nat)"/>
    <property type="match status" value="1"/>
</dbReference>
<dbReference type="PANTHER" id="PTHR43877">
    <property type="entry name" value="AMINOALKYLPHOSPHONATE N-ACETYLTRANSFERASE-RELATED-RELATED"/>
    <property type="match status" value="1"/>
</dbReference>
<dbReference type="Proteomes" id="UP001165079">
    <property type="component" value="Unassembled WGS sequence"/>
</dbReference>
<dbReference type="RefSeq" id="WP_285666532.1">
    <property type="nucleotide sequence ID" value="NZ_BSTX01000005.1"/>
</dbReference>
<proteinExistence type="predicted"/>
<accession>A0A9W6SRR8</accession>
<evidence type="ECO:0000313" key="4">
    <source>
        <dbReference type="EMBL" id="GLZ81153.1"/>
    </source>
</evidence>
<evidence type="ECO:0000259" key="3">
    <source>
        <dbReference type="PROSITE" id="PS51186"/>
    </source>
</evidence>
<keyword evidence="2" id="KW-0012">Acyltransferase</keyword>
<sequence>MIESSLGTPLRVVLNGDQPRPALLPKDVTIATFNPNHDARGLYRAHRACHPDAEPDLADWWSERVDDPRSPFEPSLWLVARLDRVVVGFVVATPRPFRGRDVAALRDLGVVAEHRRRGIGAALITRLFIAAESEGLAVVTATALSEESAGLFRATGFTPRSKSEHRFT</sequence>
<dbReference type="AlphaFoldDB" id="A0A9W6SRR8"/>
<dbReference type="InterPro" id="IPR050832">
    <property type="entry name" value="Bact_Acetyltransf"/>
</dbReference>
<dbReference type="CDD" id="cd04301">
    <property type="entry name" value="NAT_SF"/>
    <property type="match status" value="1"/>
</dbReference>
<evidence type="ECO:0000313" key="5">
    <source>
        <dbReference type="Proteomes" id="UP001165079"/>
    </source>
</evidence>
<comment type="caution">
    <text evidence="4">The sequence shown here is derived from an EMBL/GenBank/DDBJ whole genome shotgun (WGS) entry which is preliminary data.</text>
</comment>
<evidence type="ECO:0000256" key="2">
    <source>
        <dbReference type="ARBA" id="ARBA00023315"/>
    </source>
</evidence>
<protein>
    <recommendedName>
        <fullName evidence="3">N-acetyltransferase domain-containing protein</fullName>
    </recommendedName>
</protein>
<dbReference type="PROSITE" id="PS51186">
    <property type="entry name" value="GNAT"/>
    <property type="match status" value="1"/>
</dbReference>
<dbReference type="GO" id="GO:0016747">
    <property type="term" value="F:acyltransferase activity, transferring groups other than amino-acyl groups"/>
    <property type="evidence" value="ECO:0007669"/>
    <property type="project" value="InterPro"/>
</dbReference>
<dbReference type="InterPro" id="IPR016181">
    <property type="entry name" value="Acyl_CoA_acyltransferase"/>
</dbReference>
<dbReference type="EMBL" id="BSTX01000005">
    <property type="protein sequence ID" value="GLZ81153.1"/>
    <property type="molecule type" value="Genomic_DNA"/>
</dbReference>
<dbReference type="Pfam" id="PF00583">
    <property type="entry name" value="Acetyltransf_1"/>
    <property type="match status" value="1"/>
</dbReference>